<dbReference type="PRINTS" id="PR02045">
    <property type="entry name" value="F138DOMAIN"/>
</dbReference>
<dbReference type="Proteomes" id="UP000233100">
    <property type="component" value="Chromosome 20"/>
</dbReference>
<organism evidence="1 2">
    <name type="scientific">Macaca fascicularis</name>
    <name type="common">Crab-eating macaque</name>
    <name type="synonym">Cynomolgus monkey</name>
    <dbReference type="NCBI Taxonomy" id="9541"/>
    <lineage>
        <taxon>Eukaryota</taxon>
        <taxon>Metazoa</taxon>
        <taxon>Chordata</taxon>
        <taxon>Craniata</taxon>
        <taxon>Vertebrata</taxon>
        <taxon>Euteleostomi</taxon>
        <taxon>Mammalia</taxon>
        <taxon>Eutheria</taxon>
        <taxon>Euarchontoglires</taxon>
        <taxon>Primates</taxon>
        <taxon>Haplorrhini</taxon>
        <taxon>Catarrhini</taxon>
        <taxon>Cercopithecidae</taxon>
        <taxon>Cercopithecinae</taxon>
        <taxon>Macaca</taxon>
    </lineage>
</organism>
<evidence type="ECO:0000313" key="1">
    <source>
        <dbReference type="Ensembl" id="ENSMFAP00000062534.1"/>
    </source>
</evidence>
<name>A0A7N9DF66_MACFA</name>
<dbReference type="PANTHER" id="PTHR12138:SF135">
    <property type="entry name" value="SAM DOMAIN-CONTAINING PROTEIN"/>
    <property type="match status" value="1"/>
</dbReference>
<reference evidence="1 2" key="1">
    <citation type="submission" date="2013-03" db="EMBL/GenBank/DDBJ databases">
        <authorList>
            <person name="Warren W."/>
            <person name="Wilson R.K."/>
        </authorList>
    </citation>
    <scope>NUCLEOTIDE SEQUENCE</scope>
</reference>
<evidence type="ECO:0000313" key="2">
    <source>
        <dbReference type="Proteomes" id="UP000233100"/>
    </source>
</evidence>
<reference evidence="1" key="3">
    <citation type="submission" date="2025-09" db="UniProtKB">
        <authorList>
            <consortium name="Ensembl"/>
        </authorList>
    </citation>
    <scope>IDENTIFICATION</scope>
</reference>
<dbReference type="AlphaFoldDB" id="A0A7N9DF66"/>
<proteinExistence type="predicted"/>
<dbReference type="Ensembl" id="ENSMFAT00000094575.1">
    <property type="protein sequence ID" value="ENSMFAP00000062534.1"/>
    <property type="gene ID" value="ENSMFAG00000054512.1"/>
</dbReference>
<reference evidence="1" key="2">
    <citation type="submission" date="2025-08" db="UniProtKB">
        <authorList>
            <consortium name="Ensembl"/>
        </authorList>
    </citation>
    <scope>IDENTIFICATION</scope>
</reference>
<accession>A0A7N9DF66</accession>
<sequence length="150" mass="16353">PKLECNSAISGHCNPLLLCSNDSSASASQIAGITGTCHHAQLIFVFLVETRFHHAGQAGLKLLTSGDLPTLASQNVWITGVNYHSCSVAQTEYRGSISWAHCSLRCGVQRLDLGSLQPLLPRLQQSYHLSLLSSWDHRCTPPHLANFCIF</sequence>
<dbReference type="GeneTree" id="ENSGT01120000271815"/>
<dbReference type="PANTHER" id="PTHR12138">
    <property type="entry name" value="PRIMATE-EXPANDED PROTEIN FAMILY"/>
    <property type="match status" value="1"/>
</dbReference>
<protein>
    <submittedName>
        <fullName evidence="1">Uncharacterized protein</fullName>
    </submittedName>
</protein>
<keyword evidence="2" id="KW-1185">Reference proteome</keyword>